<evidence type="ECO:0000313" key="20">
    <source>
        <dbReference type="Proteomes" id="UP000825729"/>
    </source>
</evidence>
<dbReference type="InterPro" id="IPR019825">
    <property type="entry name" value="Lectin_legB_Mn/Ca_BS"/>
</dbReference>
<dbReference type="GO" id="GO:0005886">
    <property type="term" value="C:plasma membrane"/>
    <property type="evidence" value="ECO:0007669"/>
    <property type="project" value="UniProtKB-SubCell"/>
</dbReference>
<dbReference type="Pfam" id="PF00069">
    <property type="entry name" value="Pkinase"/>
    <property type="match status" value="1"/>
</dbReference>
<keyword evidence="6" id="KW-0418">Kinase</keyword>
<evidence type="ECO:0000256" key="10">
    <source>
        <dbReference type="ARBA" id="ARBA00022741"/>
    </source>
</evidence>
<dbReference type="InterPro" id="IPR011009">
    <property type="entry name" value="Kinase-like_dom_sf"/>
</dbReference>
<dbReference type="SMART" id="SM00220">
    <property type="entry name" value="S_TKc"/>
    <property type="match status" value="1"/>
</dbReference>
<feature type="region of interest" description="Disordered" evidence="16">
    <location>
        <begin position="508"/>
        <end position="529"/>
    </location>
</feature>
<dbReference type="GO" id="GO:0030246">
    <property type="term" value="F:carbohydrate binding"/>
    <property type="evidence" value="ECO:0007669"/>
    <property type="project" value="UniProtKB-KW"/>
</dbReference>
<sequence>MSNSKSSAKFPPPTPSSPPLLLRVLFVVFFLMPFTSSVFFRIPSFDKGATNILYEGDAQVSNGAIQMNDYEYLCRVGRASYYRHVPIWDNATQRLTDFTTRFSFSIDTRGKQRYGHGLVFYIAPANFPIPANSNGGFLGLFNTTTLATPSSNQIVAVEFDSSVDGGQDWDPPYEHVGICVNHLRPVAYVPWNASLHSEARASAWVDYSSKTKRLSVLLTYEENPIFPGKYNLSYEVDLRRVLPEWVSIGFVAATGMNMEANTVYSWEFNSSLEMEERIAPTAVAEKNDAANKWIAAFAASWGAFVCWSIIACVILWRRKVRSKKKKKAKAEWEQCVVHRDIKSSNVMLDSGFNAKLGDFGLAKLMDHDLGPRTTGLAGTWGYLAPEYISRGKASKESDVYSFGVVVLEIACGRKAVEHEEDISTMRLVEWVWGLHGNGRLLEAVDRRLGDVDFDVKQMERLMIVGLWCAHPDHSLRPSIRQAIQVLGFEAEPPQLPPSMPVATYRSAITDSESQSSHGSITYTSLPVGR</sequence>
<evidence type="ECO:0000256" key="11">
    <source>
        <dbReference type="ARBA" id="ARBA00022840"/>
    </source>
</evidence>
<comment type="similarity">
    <text evidence="2">In the N-terminal section; belongs to the leguminous lectin family.</text>
</comment>
<proteinExistence type="inferred from homology"/>
<organism evidence="19 20">
    <name type="scientific">Aristolochia fimbriata</name>
    <name type="common">White veined hardy Dutchman's pipe vine</name>
    <dbReference type="NCBI Taxonomy" id="158543"/>
    <lineage>
        <taxon>Eukaryota</taxon>
        <taxon>Viridiplantae</taxon>
        <taxon>Streptophyta</taxon>
        <taxon>Embryophyta</taxon>
        <taxon>Tracheophyta</taxon>
        <taxon>Spermatophyta</taxon>
        <taxon>Magnoliopsida</taxon>
        <taxon>Magnoliidae</taxon>
        <taxon>Piperales</taxon>
        <taxon>Aristolochiaceae</taxon>
        <taxon>Aristolochia</taxon>
    </lineage>
</organism>
<dbReference type="SUPFAM" id="SSF49899">
    <property type="entry name" value="Concanavalin A-like lectins/glucanases"/>
    <property type="match status" value="1"/>
</dbReference>
<dbReference type="PANTHER" id="PTHR27007">
    <property type="match status" value="1"/>
</dbReference>
<keyword evidence="7 17" id="KW-0812">Transmembrane</keyword>
<dbReference type="PROSITE" id="PS50011">
    <property type="entry name" value="PROTEIN_KINASE_DOM"/>
    <property type="match status" value="1"/>
</dbReference>
<evidence type="ECO:0000256" key="4">
    <source>
        <dbReference type="ARBA" id="ARBA00012513"/>
    </source>
</evidence>
<keyword evidence="9" id="KW-0430">Lectin</keyword>
<keyword evidence="5" id="KW-1003">Cell membrane</keyword>
<keyword evidence="11" id="KW-0067">ATP-binding</keyword>
<dbReference type="PROSITE" id="PS00307">
    <property type="entry name" value="LECTIN_LEGUME_BETA"/>
    <property type="match status" value="1"/>
</dbReference>
<keyword evidence="15" id="KW-0325">Glycoprotein</keyword>
<keyword evidence="14" id="KW-0675">Receptor</keyword>
<dbReference type="EMBL" id="JAINDJ010000005">
    <property type="protein sequence ID" value="KAG9447831.1"/>
    <property type="molecule type" value="Genomic_DNA"/>
</dbReference>
<dbReference type="InterPro" id="IPR000719">
    <property type="entry name" value="Prot_kinase_dom"/>
</dbReference>
<evidence type="ECO:0000256" key="9">
    <source>
        <dbReference type="ARBA" id="ARBA00022734"/>
    </source>
</evidence>
<keyword evidence="8" id="KW-0732">Signal</keyword>
<reference evidence="19 20" key="1">
    <citation type="submission" date="2021-07" db="EMBL/GenBank/DDBJ databases">
        <title>The Aristolochia fimbriata genome: insights into angiosperm evolution, floral development and chemical biosynthesis.</title>
        <authorList>
            <person name="Jiao Y."/>
        </authorList>
    </citation>
    <scope>NUCLEOTIDE SEQUENCE [LARGE SCALE GENOMIC DNA]</scope>
    <source>
        <strain evidence="19">IBCAS-2021</strain>
        <tissue evidence="19">Leaf</tissue>
    </source>
</reference>
<dbReference type="SUPFAM" id="SSF56112">
    <property type="entry name" value="Protein kinase-like (PK-like)"/>
    <property type="match status" value="1"/>
</dbReference>
<evidence type="ECO:0000256" key="3">
    <source>
        <dbReference type="ARBA" id="ARBA00010217"/>
    </source>
</evidence>
<dbReference type="Pfam" id="PF00139">
    <property type="entry name" value="Lectin_legB"/>
    <property type="match status" value="1"/>
</dbReference>
<dbReference type="GO" id="GO:0002229">
    <property type="term" value="P:defense response to oomycetes"/>
    <property type="evidence" value="ECO:0007669"/>
    <property type="project" value="UniProtKB-ARBA"/>
</dbReference>
<evidence type="ECO:0000256" key="14">
    <source>
        <dbReference type="ARBA" id="ARBA00023170"/>
    </source>
</evidence>
<dbReference type="EC" id="2.7.11.1" evidence="4"/>
<dbReference type="Gene3D" id="2.60.120.200">
    <property type="match status" value="1"/>
</dbReference>
<dbReference type="CDD" id="cd06899">
    <property type="entry name" value="lectin_legume_LecRK_Arcelin_ConA"/>
    <property type="match status" value="1"/>
</dbReference>
<gene>
    <name evidence="19" type="ORF">H6P81_013959</name>
</gene>
<dbReference type="PROSITE" id="PS00108">
    <property type="entry name" value="PROTEIN_KINASE_ST"/>
    <property type="match status" value="1"/>
</dbReference>
<dbReference type="AlphaFoldDB" id="A0AAV7EHC9"/>
<dbReference type="GO" id="GO:0004674">
    <property type="term" value="F:protein serine/threonine kinase activity"/>
    <property type="evidence" value="ECO:0007669"/>
    <property type="project" value="UniProtKB-KW"/>
</dbReference>
<comment type="similarity">
    <text evidence="3">In the C-terminal section; belongs to the protein kinase superfamily. Ser/Thr protein kinase family.</text>
</comment>
<accession>A0AAV7EHC9</accession>
<feature type="transmembrane region" description="Helical" evidence="17">
    <location>
        <begin position="20"/>
        <end position="40"/>
    </location>
</feature>
<keyword evidence="6" id="KW-0723">Serine/threonine-protein kinase</keyword>
<dbReference type="GO" id="GO:0005524">
    <property type="term" value="F:ATP binding"/>
    <property type="evidence" value="ECO:0007669"/>
    <property type="project" value="UniProtKB-KW"/>
</dbReference>
<keyword evidence="10" id="KW-0547">Nucleotide-binding</keyword>
<evidence type="ECO:0000256" key="6">
    <source>
        <dbReference type="ARBA" id="ARBA00022527"/>
    </source>
</evidence>
<evidence type="ECO:0000256" key="12">
    <source>
        <dbReference type="ARBA" id="ARBA00022989"/>
    </source>
</evidence>
<keyword evidence="6" id="KW-0808">Transferase</keyword>
<evidence type="ECO:0000256" key="2">
    <source>
        <dbReference type="ARBA" id="ARBA00008536"/>
    </source>
</evidence>
<dbReference type="InterPro" id="IPR008271">
    <property type="entry name" value="Ser/Thr_kinase_AS"/>
</dbReference>
<evidence type="ECO:0000256" key="1">
    <source>
        <dbReference type="ARBA" id="ARBA00004251"/>
    </source>
</evidence>
<dbReference type="Proteomes" id="UP000825729">
    <property type="component" value="Unassembled WGS sequence"/>
</dbReference>
<evidence type="ECO:0000256" key="16">
    <source>
        <dbReference type="SAM" id="MobiDB-lite"/>
    </source>
</evidence>
<feature type="domain" description="Protein kinase" evidence="18">
    <location>
        <begin position="126"/>
        <end position="495"/>
    </location>
</feature>
<evidence type="ECO:0000256" key="17">
    <source>
        <dbReference type="SAM" id="Phobius"/>
    </source>
</evidence>
<evidence type="ECO:0000256" key="5">
    <source>
        <dbReference type="ARBA" id="ARBA00022475"/>
    </source>
</evidence>
<dbReference type="InterPro" id="IPR013320">
    <property type="entry name" value="ConA-like_dom_sf"/>
</dbReference>
<keyword evidence="12 17" id="KW-1133">Transmembrane helix</keyword>
<dbReference type="InterPro" id="IPR001220">
    <property type="entry name" value="Legume_lectin_dom"/>
</dbReference>
<keyword evidence="20" id="KW-1185">Reference proteome</keyword>
<comment type="subcellular location">
    <subcellularLocation>
        <location evidence="1">Cell membrane</location>
        <topology evidence="1">Single-pass type I membrane protein</topology>
    </subcellularLocation>
</comment>
<evidence type="ECO:0000256" key="7">
    <source>
        <dbReference type="ARBA" id="ARBA00022692"/>
    </source>
</evidence>
<name>A0AAV7EHC9_ARIFI</name>
<dbReference type="Gene3D" id="1.10.510.10">
    <property type="entry name" value="Transferase(Phosphotransferase) domain 1"/>
    <property type="match status" value="1"/>
</dbReference>
<protein>
    <recommendedName>
        <fullName evidence="4">non-specific serine/threonine protein kinase</fullName>
        <ecNumber evidence="4">2.7.11.1</ecNumber>
    </recommendedName>
</protein>
<dbReference type="InterPro" id="IPR050528">
    <property type="entry name" value="L-type_Lectin-RKs"/>
</dbReference>
<dbReference type="FunFam" id="1.10.510.10:FF:000240">
    <property type="entry name" value="Lectin-domain containing receptor kinase A4.3"/>
    <property type="match status" value="1"/>
</dbReference>
<evidence type="ECO:0000256" key="15">
    <source>
        <dbReference type="ARBA" id="ARBA00023180"/>
    </source>
</evidence>
<comment type="caution">
    <text evidence="19">The sequence shown here is derived from an EMBL/GenBank/DDBJ whole genome shotgun (WGS) entry which is preliminary data.</text>
</comment>
<evidence type="ECO:0000256" key="13">
    <source>
        <dbReference type="ARBA" id="ARBA00023136"/>
    </source>
</evidence>
<evidence type="ECO:0000256" key="8">
    <source>
        <dbReference type="ARBA" id="ARBA00022729"/>
    </source>
</evidence>
<evidence type="ECO:0000313" key="19">
    <source>
        <dbReference type="EMBL" id="KAG9447831.1"/>
    </source>
</evidence>
<dbReference type="FunFam" id="2.60.120.200:FF:000103">
    <property type="entry name" value="L-type lectin-domain containing receptor kinase IX.1"/>
    <property type="match status" value="1"/>
</dbReference>
<feature type="transmembrane region" description="Helical" evidence="17">
    <location>
        <begin position="293"/>
        <end position="316"/>
    </location>
</feature>
<keyword evidence="13 17" id="KW-0472">Membrane</keyword>
<evidence type="ECO:0000259" key="18">
    <source>
        <dbReference type="PROSITE" id="PS50011"/>
    </source>
</evidence>